<dbReference type="HOGENOM" id="CLU_072759_1_0_5"/>
<proteinExistence type="predicted"/>
<protein>
    <submittedName>
        <fullName evidence="1">ABC-type taurine transport system, periplasmic component</fullName>
    </submittedName>
</protein>
<keyword evidence="1" id="KW-0614">Plasmid</keyword>
<evidence type="ECO:0000313" key="2">
    <source>
        <dbReference type="Proteomes" id="UP000001600"/>
    </source>
</evidence>
<dbReference type="EMBL" id="CP000631">
    <property type="protein sequence ID" value="ACM31175.1"/>
    <property type="molecule type" value="Genomic_DNA"/>
</dbReference>
<dbReference type="Gene3D" id="3.40.190.10">
    <property type="entry name" value="Periplasmic binding protein-like II"/>
    <property type="match status" value="2"/>
</dbReference>
<dbReference type="SUPFAM" id="SSF53850">
    <property type="entry name" value="Periplasmic binding protein-like II"/>
    <property type="match status" value="1"/>
</dbReference>
<evidence type="ECO:0000313" key="1">
    <source>
        <dbReference type="EMBL" id="ACM31175.1"/>
    </source>
</evidence>
<gene>
    <name evidence="1" type="ordered locus">Arad_12119</name>
</gene>
<dbReference type="AlphaFoldDB" id="B9JPV6"/>
<dbReference type="Proteomes" id="UP000001600">
    <property type="component" value="Plasmid pAtK84c"/>
</dbReference>
<geneLocation type="plasmid" evidence="1 2">
    <name>pAtK84c</name>
</geneLocation>
<dbReference type="RefSeq" id="WP_012653171.1">
    <property type="nucleotide sequence ID" value="NC_011987.1"/>
</dbReference>
<name>B9JPV6_RHIR8</name>
<dbReference type="KEGG" id="ara:Arad_12119"/>
<reference evidence="1 2" key="1">
    <citation type="journal article" date="2009" name="J. Bacteriol.">
        <title>Genome sequences of three Agrobacterium biovars help elucidate the evolution of multichromosome genomes in bacteria.</title>
        <authorList>
            <person name="Slater S.C."/>
            <person name="Goldman B.S."/>
            <person name="Goodner B."/>
            <person name="Setubal J.C."/>
            <person name="Farrand S.K."/>
            <person name="Nester E.W."/>
            <person name="Burr T.J."/>
            <person name="Banta L."/>
            <person name="Dickerman A.W."/>
            <person name="Paulsen I."/>
            <person name="Otten L."/>
            <person name="Suen G."/>
            <person name="Welch R."/>
            <person name="Almeida N.F."/>
            <person name="Arnold F."/>
            <person name="Burton O.T."/>
            <person name="Du Z."/>
            <person name="Ewing A."/>
            <person name="Godsy E."/>
            <person name="Heisel S."/>
            <person name="Houmiel K.L."/>
            <person name="Jhaveri J."/>
            <person name="Lu J."/>
            <person name="Miller N.M."/>
            <person name="Norton S."/>
            <person name="Chen Q."/>
            <person name="Phoolcharoen W."/>
            <person name="Ohlin V."/>
            <person name="Ondrusek D."/>
            <person name="Pride N."/>
            <person name="Stricklin S.L."/>
            <person name="Sun J."/>
            <person name="Wheeler C."/>
            <person name="Wilson L."/>
            <person name="Zhu H."/>
            <person name="Wood D.W."/>
        </authorList>
    </citation>
    <scope>NUCLEOTIDE SEQUENCE [LARGE SCALE GENOMIC DNA]</scope>
    <source>
        <strain evidence="2">K84 / ATCC BAA-868</strain>
        <plasmid evidence="1 2">pAtK84c</plasmid>
    </source>
</reference>
<sequence length="326" mass="36370">MTDERPSLTIALASFDRHIPFFMNWLPQHPNFSLKALDVGINPPGRDGGDRHGRMLRDREFDIAEVSLASYIMARAQGAAFTAVPVFPRRLFSQNHIFVHVTSGIKTPRDLIGKRVAIRSFQVTLSVLAKGDLASLYGVPWRSIHWVVQDAEEIAWQGEDLSIERMAAGTKGVDLLRRGLVDAYIDPRPPVLLLTDDAVRPLFPDRQAEAAAYFRARGAFPIMHLLIIRQETADKFAGLPGYLIEAWEDAKAKVCRSYEDPAYTLMPFGSAAYQAAVAEFGPDPWPSGLAANADNVRWFQDYMVDQTLLHQPLPLASLFHSSVLDT</sequence>
<accession>B9JPV6</accession>
<organism evidence="1 2">
    <name type="scientific">Rhizobium rhizogenes (strain K84 / ATCC BAA-868)</name>
    <name type="common">Agrobacterium radiobacter</name>
    <dbReference type="NCBI Taxonomy" id="311403"/>
    <lineage>
        <taxon>Bacteria</taxon>
        <taxon>Pseudomonadati</taxon>
        <taxon>Pseudomonadota</taxon>
        <taxon>Alphaproteobacteria</taxon>
        <taxon>Hyphomicrobiales</taxon>
        <taxon>Rhizobiaceae</taxon>
        <taxon>Rhizobium/Agrobacterium group</taxon>
        <taxon>Rhizobium</taxon>
    </lineage>
</organism>